<dbReference type="Gene3D" id="3.30.1540.10">
    <property type="entry name" value="formyl-coa transferase, domain 3"/>
    <property type="match status" value="1"/>
</dbReference>
<keyword evidence="1 2" id="KW-0808">Transferase</keyword>
<comment type="caution">
    <text evidence="2">The sequence shown here is derived from an EMBL/GenBank/DDBJ whole genome shotgun (WGS) entry which is preliminary data.</text>
</comment>
<dbReference type="Pfam" id="PF02515">
    <property type="entry name" value="CoA_transf_3"/>
    <property type="match status" value="1"/>
</dbReference>
<dbReference type="SUPFAM" id="SSF89796">
    <property type="entry name" value="CoA-transferase family III (CaiB/BaiF)"/>
    <property type="match status" value="1"/>
</dbReference>
<organism evidence="2 3">
    <name type="scientific">Biformimicrobium ophioploci</name>
    <dbReference type="NCBI Taxonomy" id="3036711"/>
    <lineage>
        <taxon>Bacteria</taxon>
        <taxon>Pseudomonadati</taxon>
        <taxon>Pseudomonadota</taxon>
        <taxon>Gammaproteobacteria</taxon>
        <taxon>Cellvibrionales</taxon>
        <taxon>Microbulbiferaceae</taxon>
        <taxon>Biformimicrobium</taxon>
    </lineage>
</organism>
<name>A0ABQ6LW80_9GAMM</name>
<evidence type="ECO:0000256" key="1">
    <source>
        <dbReference type="ARBA" id="ARBA00022679"/>
    </source>
</evidence>
<reference evidence="2 3" key="1">
    <citation type="submission" date="2023-04" db="EMBL/GenBank/DDBJ databases">
        <title>Marinobulbifer ophiurae gen. nov., sp. Nov., isolate from tissue of brittle star Ophioplocus japonicus.</title>
        <authorList>
            <person name="Kawano K."/>
            <person name="Sawayama S."/>
            <person name="Nakagawa S."/>
        </authorList>
    </citation>
    <scope>NUCLEOTIDE SEQUENCE [LARGE SCALE GENOMIC DNA]</scope>
    <source>
        <strain evidence="2 3">NKW57</strain>
    </source>
</reference>
<dbReference type="Proteomes" id="UP001224392">
    <property type="component" value="Unassembled WGS sequence"/>
</dbReference>
<dbReference type="EMBL" id="BSYJ01000001">
    <property type="protein sequence ID" value="GMG86335.1"/>
    <property type="molecule type" value="Genomic_DNA"/>
</dbReference>
<gene>
    <name evidence="2" type="ORF">MNKW57_06560</name>
</gene>
<dbReference type="PANTHER" id="PTHR48207">
    <property type="entry name" value="SUCCINATE--HYDROXYMETHYLGLUTARATE COA-TRANSFERASE"/>
    <property type="match status" value="1"/>
</dbReference>
<evidence type="ECO:0000313" key="2">
    <source>
        <dbReference type="EMBL" id="GMG86335.1"/>
    </source>
</evidence>
<keyword evidence="3" id="KW-1185">Reference proteome</keyword>
<dbReference type="PANTHER" id="PTHR48207:SF3">
    <property type="entry name" value="SUCCINATE--HYDROXYMETHYLGLUTARATE COA-TRANSFERASE"/>
    <property type="match status" value="1"/>
</dbReference>
<dbReference type="InterPro" id="IPR003673">
    <property type="entry name" value="CoA-Trfase_fam_III"/>
</dbReference>
<evidence type="ECO:0000313" key="3">
    <source>
        <dbReference type="Proteomes" id="UP001224392"/>
    </source>
</evidence>
<dbReference type="InterPro" id="IPR050483">
    <property type="entry name" value="CoA-transferase_III_domain"/>
</dbReference>
<dbReference type="InterPro" id="IPR044855">
    <property type="entry name" value="CoA-Trfase_III_dom3_sf"/>
</dbReference>
<proteinExistence type="predicted"/>
<dbReference type="Gene3D" id="3.40.50.10540">
    <property type="entry name" value="Crotonobetainyl-coa:carnitine coa-transferase, domain 1"/>
    <property type="match status" value="1"/>
</dbReference>
<sequence length="397" mass="43141">MQDAPLAGIRVIAVEQYGAGPFGSMQLADMGAEVIKIENPAAGGDVARKSGPFFLGDNDSEFFQTFNRNKKSLTLDLKHPEGRAAFERLVQSADVVTNNLRGDLPARLGLDYASLGKLKPSIICGHLSAYGRDNDRASWPGYDYLMQAEAGFMDLTGEPGTPPARFGLSMVDFTTGTTLSMAVLGALVGVLRGGRGRDVDVSLFDVALTQLTYPATWYLNRAHAVGRVPRSGHPSVTPCQIYRTSDGWIFVMAMTEKFWQALVRGLERADLLDDTRFAGVDARREHRDLLTEILDAEFQRQPTQAWISRFAGELPIAPVNTLPQALDNRWLAASGMLQALPHVDNSHFTVLASPLKFDGKRPAGKGCSALGADNESLLAELGYSADEIEALRSLEVV</sequence>
<accession>A0ABQ6LW80</accession>
<dbReference type="RefSeq" id="WP_285762838.1">
    <property type="nucleotide sequence ID" value="NZ_BSYJ01000001.1"/>
</dbReference>
<dbReference type="InterPro" id="IPR023606">
    <property type="entry name" value="CoA-Trfase_III_dom_1_sf"/>
</dbReference>
<protein>
    <submittedName>
        <fullName evidence="2">CoA transferase</fullName>
    </submittedName>
</protein>
<dbReference type="GO" id="GO:0016740">
    <property type="term" value="F:transferase activity"/>
    <property type="evidence" value="ECO:0007669"/>
    <property type="project" value="UniProtKB-KW"/>
</dbReference>